<accession>A0A250JIM7</accession>
<reference evidence="1 2" key="1">
    <citation type="submission" date="2017-06" db="EMBL/GenBank/DDBJ databases">
        <title>Sequencing and comparative analysis of myxobacterial genomes.</title>
        <authorList>
            <person name="Rupp O."/>
            <person name="Goesmann A."/>
            <person name="Sogaard-Andersen L."/>
        </authorList>
    </citation>
    <scope>NUCLEOTIDE SEQUENCE [LARGE SCALE GENOMIC DNA]</scope>
    <source>
        <strain evidence="1 2">DSM 52655</strain>
    </source>
</reference>
<dbReference type="Proteomes" id="UP000217257">
    <property type="component" value="Chromosome"/>
</dbReference>
<gene>
    <name evidence="1" type="ORF">CYFUS_008817</name>
</gene>
<dbReference type="AlphaFoldDB" id="A0A250JIM7"/>
<name>A0A250JIM7_9BACT</name>
<organism evidence="1 2">
    <name type="scientific">Cystobacter fuscus</name>
    <dbReference type="NCBI Taxonomy" id="43"/>
    <lineage>
        <taxon>Bacteria</taxon>
        <taxon>Pseudomonadati</taxon>
        <taxon>Myxococcota</taxon>
        <taxon>Myxococcia</taxon>
        <taxon>Myxococcales</taxon>
        <taxon>Cystobacterineae</taxon>
        <taxon>Archangiaceae</taxon>
        <taxon>Cystobacter</taxon>
    </lineage>
</organism>
<protein>
    <submittedName>
        <fullName evidence="1">Uncharacterized protein</fullName>
    </submittedName>
</protein>
<proteinExistence type="predicted"/>
<dbReference type="KEGG" id="cfus:CYFUS_008817"/>
<sequence length="109" mass="11623">MGCAALILLHSLCGPDATRARACLEEEAAAGPHGTHPFYPRLAEAAVLFAEGRETEARAALTQWEEESLASECRAELIVGNLWALERLRAALGMPGPESQPVVQSVQSV</sequence>
<dbReference type="EMBL" id="CP022098">
    <property type="protein sequence ID" value="ATB43337.1"/>
    <property type="molecule type" value="Genomic_DNA"/>
</dbReference>
<evidence type="ECO:0000313" key="1">
    <source>
        <dbReference type="EMBL" id="ATB43337.1"/>
    </source>
</evidence>
<evidence type="ECO:0000313" key="2">
    <source>
        <dbReference type="Proteomes" id="UP000217257"/>
    </source>
</evidence>